<evidence type="ECO:0000313" key="2">
    <source>
        <dbReference type="EMBL" id="KAK1928783.1"/>
    </source>
</evidence>
<evidence type="ECO:0000256" key="1">
    <source>
        <dbReference type="SAM" id="Phobius"/>
    </source>
</evidence>
<feature type="transmembrane region" description="Helical" evidence="1">
    <location>
        <begin position="12"/>
        <end position="36"/>
    </location>
</feature>
<sequence length="343" mass="38343">MDIRFKVVTFWLLNMPSVAMAMLHGYIVLFAVHLVFRRRWPGAFNSTVNGGLTILFVAFCTSLVALVTLVAVCRANGDKWPAVPQWITFGYSAVVWTTLGLLMLKYEGQAVQILWKYRRKCQWNAAEGEEGVKNKFQRLPVLSVSCLKGLALWTTILAELLVIRGVLCAVVASQTSEGVVDSTDIDSWRAMLLHYYSWEVASIAIVVRMLGQTPTAVHCFRAKMTPRQDKVKPSAPAIDDGDIQIEFQVPSIRDIVSENVVPSNTAILTAHRREAEHESIVEHRYCREHHSDTSFGVEYINCRCNRDCGADPFLSHANMPLLGEEYEPLTDGIIADESAISTP</sequence>
<keyword evidence="1" id="KW-0472">Membrane</keyword>
<keyword evidence="1" id="KW-1133">Transmembrane helix</keyword>
<name>A0AAD9FZD5_9STRA</name>
<feature type="transmembrane region" description="Helical" evidence="1">
    <location>
        <begin position="83"/>
        <end position="104"/>
    </location>
</feature>
<protein>
    <submittedName>
        <fullName evidence="2">Uncharacterized protein</fullName>
    </submittedName>
</protein>
<dbReference type="EMBL" id="JASMQC010000057">
    <property type="protein sequence ID" value="KAK1928783.1"/>
    <property type="molecule type" value="Genomic_DNA"/>
</dbReference>
<feature type="transmembrane region" description="Helical" evidence="1">
    <location>
        <begin position="48"/>
        <end position="71"/>
    </location>
</feature>
<dbReference type="Proteomes" id="UP001259832">
    <property type="component" value="Unassembled WGS sequence"/>
</dbReference>
<proteinExistence type="predicted"/>
<keyword evidence="3" id="KW-1185">Reference proteome</keyword>
<evidence type="ECO:0000313" key="3">
    <source>
        <dbReference type="Proteomes" id="UP001259832"/>
    </source>
</evidence>
<accession>A0AAD9FZD5</accession>
<keyword evidence="1" id="KW-0812">Transmembrane</keyword>
<feature type="transmembrane region" description="Helical" evidence="1">
    <location>
        <begin position="150"/>
        <end position="172"/>
    </location>
</feature>
<organism evidence="2 3">
    <name type="scientific">Phytophthora citrophthora</name>
    <dbReference type="NCBI Taxonomy" id="4793"/>
    <lineage>
        <taxon>Eukaryota</taxon>
        <taxon>Sar</taxon>
        <taxon>Stramenopiles</taxon>
        <taxon>Oomycota</taxon>
        <taxon>Peronosporomycetes</taxon>
        <taxon>Peronosporales</taxon>
        <taxon>Peronosporaceae</taxon>
        <taxon>Phytophthora</taxon>
    </lineage>
</organism>
<comment type="caution">
    <text evidence="2">The sequence shown here is derived from an EMBL/GenBank/DDBJ whole genome shotgun (WGS) entry which is preliminary data.</text>
</comment>
<gene>
    <name evidence="2" type="ORF">P3T76_015721</name>
</gene>
<reference evidence="2" key="1">
    <citation type="submission" date="2023-08" db="EMBL/GenBank/DDBJ databases">
        <title>Reference Genome Resource for the Citrus Pathogen Phytophthora citrophthora.</title>
        <authorList>
            <person name="Moller H."/>
            <person name="Coetzee B."/>
            <person name="Rose L.J."/>
            <person name="Van Niekerk J.M."/>
        </authorList>
    </citation>
    <scope>NUCLEOTIDE SEQUENCE</scope>
    <source>
        <strain evidence="2">STE-U-9442</strain>
    </source>
</reference>
<dbReference type="AlphaFoldDB" id="A0AAD9FZD5"/>